<evidence type="ECO:0000313" key="3">
    <source>
        <dbReference type="EMBL" id="RZU40129.1"/>
    </source>
</evidence>
<dbReference type="OrthoDB" id="120607at2"/>
<dbReference type="EMBL" id="SHKW01000001">
    <property type="protein sequence ID" value="RZU40129.1"/>
    <property type="molecule type" value="Genomic_DNA"/>
</dbReference>
<sequence>MNTRILFRTFVAASLLTAPLFTAAQEHPTPLPANYIRVSAPMAQRLTVETKEKHPEIVKLGLHATPPAAGDNAIIGSDTPAKVGKKSSDKDMKKVSEAKPAAERIDKDGIYDLFLPLSDAKGRDIGQGFVVMEVPFKNANSPEKALKIGEEIRDEIQRQIPSRDALYK</sequence>
<organism evidence="3 4">
    <name type="scientific">Edaphobacter modestus</name>
    <dbReference type="NCBI Taxonomy" id="388466"/>
    <lineage>
        <taxon>Bacteria</taxon>
        <taxon>Pseudomonadati</taxon>
        <taxon>Acidobacteriota</taxon>
        <taxon>Terriglobia</taxon>
        <taxon>Terriglobales</taxon>
        <taxon>Acidobacteriaceae</taxon>
        <taxon>Edaphobacter</taxon>
    </lineage>
</organism>
<evidence type="ECO:0000313" key="4">
    <source>
        <dbReference type="Proteomes" id="UP000292958"/>
    </source>
</evidence>
<reference evidence="3 4" key="1">
    <citation type="submission" date="2019-02" db="EMBL/GenBank/DDBJ databases">
        <title>Genomic Encyclopedia of Archaeal and Bacterial Type Strains, Phase II (KMG-II): from individual species to whole genera.</title>
        <authorList>
            <person name="Goeker M."/>
        </authorList>
    </citation>
    <scope>NUCLEOTIDE SEQUENCE [LARGE SCALE GENOMIC DNA]</scope>
    <source>
        <strain evidence="3 4">DSM 18101</strain>
    </source>
</reference>
<feature type="signal peptide" evidence="2">
    <location>
        <begin position="1"/>
        <end position="23"/>
    </location>
</feature>
<evidence type="ECO:0000256" key="1">
    <source>
        <dbReference type="SAM" id="MobiDB-lite"/>
    </source>
</evidence>
<dbReference type="RefSeq" id="WP_130418238.1">
    <property type="nucleotide sequence ID" value="NZ_SHKW01000001.1"/>
</dbReference>
<name>A0A4Q7YT75_9BACT</name>
<feature type="chain" id="PRO_5020647542" evidence="2">
    <location>
        <begin position="24"/>
        <end position="168"/>
    </location>
</feature>
<keyword evidence="2" id="KW-0732">Signal</keyword>
<evidence type="ECO:0000256" key="2">
    <source>
        <dbReference type="SAM" id="SignalP"/>
    </source>
</evidence>
<proteinExistence type="predicted"/>
<feature type="region of interest" description="Disordered" evidence="1">
    <location>
        <begin position="69"/>
        <end position="100"/>
    </location>
</feature>
<accession>A0A4Q7YT75</accession>
<gene>
    <name evidence="3" type="ORF">BDD14_1555</name>
</gene>
<protein>
    <submittedName>
        <fullName evidence="3">Uncharacterized protein</fullName>
    </submittedName>
</protein>
<keyword evidence="4" id="KW-1185">Reference proteome</keyword>
<dbReference type="AlphaFoldDB" id="A0A4Q7YT75"/>
<dbReference type="Proteomes" id="UP000292958">
    <property type="component" value="Unassembled WGS sequence"/>
</dbReference>
<comment type="caution">
    <text evidence="3">The sequence shown here is derived from an EMBL/GenBank/DDBJ whole genome shotgun (WGS) entry which is preliminary data.</text>
</comment>
<feature type="compositionally biased region" description="Basic and acidic residues" evidence="1">
    <location>
        <begin position="86"/>
        <end position="100"/>
    </location>
</feature>